<keyword evidence="1" id="KW-0732">Signal</keyword>
<name>A0A371C8A6_YARLL</name>
<feature type="signal peptide" evidence="1">
    <location>
        <begin position="1"/>
        <end position="19"/>
    </location>
</feature>
<dbReference type="EMBL" id="KZ858982">
    <property type="protein sequence ID" value="RDW26270.1"/>
    <property type="molecule type" value="Genomic_DNA"/>
</dbReference>
<feature type="non-terminal residue" evidence="2">
    <location>
        <position position="1"/>
    </location>
</feature>
<evidence type="ECO:0000256" key="1">
    <source>
        <dbReference type="SAM" id="SignalP"/>
    </source>
</evidence>
<evidence type="ECO:0008006" key="4">
    <source>
        <dbReference type="Google" id="ProtNLM"/>
    </source>
</evidence>
<feature type="chain" id="PRO_5016986468" description="Secreted protein" evidence="1">
    <location>
        <begin position="20"/>
        <end position="80"/>
    </location>
</feature>
<feature type="non-terminal residue" evidence="2">
    <location>
        <position position="80"/>
    </location>
</feature>
<organism evidence="2 3">
    <name type="scientific">Yarrowia lipolytica</name>
    <name type="common">Candida lipolytica</name>
    <dbReference type="NCBI Taxonomy" id="4952"/>
    <lineage>
        <taxon>Eukaryota</taxon>
        <taxon>Fungi</taxon>
        <taxon>Dikarya</taxon>
        <taxon>Ascomycota</taxon>
        <taxon>Saccharomycotina</taxon>
        <taxon>Dipodascomycetes</taxon>
        <taxon>Dipodascales</taxon>
        <taxon>Dipodascales incertae sedis</taxon>
        <taxon>Yarrowia</taxon>
    </lineage>
</organism>
<sequence length="80" mass="9260">MHSLLCCTRILFALTRLRARPTHCHRFVPGIRSFAEIRSLFVSRNFSYAFLTASTTALSTHQLHFQLQLALCFFGKREQS</sequence>
<protein>
    <recommendedName>
        <fullName evidence="4">Secreted protein</fullName>
    </recommendedName>
</protein>
<evidence type="ECO:0000313" key="2">
    <source>
        <dbReference type="EMBL" id="RDW26270.1"/>
    </source>
</evidence>
<accession>A0A371C8A6</accession>
<reference evidence="2 3" key="1">
    <citation type="submission" date="2018-07" db="EMBL/GenBank/DDBJ databases">
        <title>Draft Genome Assemblies for Five Robust Yarrowia lipolytica Strains Exhibiting High Lipid Production and Pentose Sugar Utilization and Sugar Alcohol Secretion from Undetoxified Lignocellulosic Biomass Hydrolysates.</title>
        <authorList>
            <consortium name="DOE Joint Genome Institute"/>
            <person name="Walker C."/>
            <person name="Ryu S."/>
            <person name="Na H."/>
            <person name="Zane M."/>
            <person name="LaButti K."/>
            <person name="Lipzen A."/>
            <person name="Haridas S."/>
            <person name="Barry K."/>
            <person name="Grigoriev I.V."/>
            <person name="Quarterman J."/>
            <person name="Slininger P."/>
            <person name="Dien B."/>
            <person name="Trinh C.T."/>
        </authorList>
    </citation>
    <scope>NUCLEOTIDE SEQUENCE [LARGE SCALE GENOMIC DNA]</scope>
    <source>
        <strain evidence="2 3">YB392</strain>
    </source>
</reference>
<proteinExistence type="predicted"/>
<evidence type="ECO:0000313" key="3">
    <source>
        <dbReference type="Proteomes" id="UP000256601"/>
    </source>
</evidence>
<gene>
    <name evidence="2" type="ORF">B0I71DRAFT_131151</name>
</gene>
<dbReference type="AlphaFoldDB" id="A0A371C8A6"/>
<dbReference type="Proteomes" id="UP000256601">
    <property type="component" value="Unassembled WGS sequence"/>
</dbReference>